<dbReference type="SUPFAM" id="SSF110997">
    <property type="entry name" value="Sporulation related repeat"/>
    <property type="match status" value="1"/>
</dbReference>
<protein>
    <submittedName>
        <fullName evidence="1">SPOR domain-containing protein</fullName>
    </submittedName>
</protein>
<reference evidence="2" key="1">
    <citation type="journal article" date="2019" name="Int. J. Syst. Evol. Microbiol.">
        <title>The Global Catalogue of Microorganisms (GCM) 10K type strain sequencing project: providing services to taxonomists for standard genome sequencing and annotation.</title>
        <authorList>
            <consortium name="The Broad Institute Genomics Platform"/>
            <consortium name="The Broad Institute Genome Sequencing Center for Infectious Disease"/>
            <person name="Wu L."/>
            <person name="Ma J."/>
        </authorList>
    </citation>
    <scope>NUCLEOTIDE SEQUENCE [LARGE SCALE GENOMIC DNA]</scope>
    <source>
        <strain evidence="2">CCUG 54356</strain>
    </source>
</reference>
<accession>A0ABW3UC70</accession>
<comment type="caution">
    <text evidence="1">The sequence shown here is derived from an EMBL/GenBank/DDBJ whole genome shotgun (WGS) entry which is preliminary data.</text>
</comment>
<proteinExistence type="predicted"/>
<gene>
    <name evidence="1" type="ORF">ACFQ2X_11120</name>
</gene>
<dbReference type="RefSeq" id="WP_230435704.1">
    <property type="nucleotide sequence ID" value="NZ_CP087715.1"/>
</dbReference>
<evidence type="ECO:0000313" key="2">
    <source>
        <dbReference type="Proteomes" id="UP001597264"/>
    </source>
</evidence>
<dbReference type="EMBL" id="JBHTLR010000010">
    <property type="protein sequence ID" value="MFD1217151.1"/>
    <property type="molecule type" value="Genomic_DNA"/>
</dbReference>
<sequence>MRWIVLLLFVCNLGLLGWFTTAGQERSMVVRPVGDTGSSGSIALVSEADPEQLDAASGKAEAEAVRGTAQISDRGVGGSDTAAASAASLCALVGPFEEAYQGEDVAQRLNALQVSARAQEIAMQGQMRYWVFLAPLSSTREAFRRLRELQSEGIDSYVIPKGSLENGISFGIFSERGRAEGLTQELKSQGVAAQFREEPQTYLEHWVVLGGEDTQLSPEFWQQLQRDYPGIEQRQNLCSEIQGASES</sequence>
<name>A0ABW3UC70_9GAMM</name>
<organism evidence="1 2">
    <name type="scientific">Microbulbifer celer</name>
    <dbReference type="NCBI Taxonomy" id="435905"/>
    <lineage>
        <taxon>Bacteria</taxon>
        <taxon>Pseudomonadati</taxon>
        <taxon>Pseudomonadota</taxon>
        <taxon>Gammaproteobacteria</taxon>
        <taxon>Cellvibrionales</taxon>
        <taxon>Microbulbiferaceae</taxon>
        <taxon>Microbulbifer</taxon>
    </lineage>
</organism>
<keyword evidence="2" id="KW-1185">Reference proteome</keyword>
<evidence type="ECO:0000313" key="1">
    <source>
        <dbReference type="EMBL" id="MFD1217151.1"/>
    </source>
</evidence>
<dbReference type="Proteomes" id="UP001597264">
    <property type="component" value="Unassembled WGS sequence"/>
</dbReference>
<dbReference type="InterPro" id="IPR036680">
    <property type="entry name" value="SPOR-like_sf"/>
</dbReference>